<dbReference type="RefSeq" id="WP_146798105.1">
    <property type="nucleotide sequence ID" value="NZ_BARC01000002.1"/>
</dbReference>
<evidence type="ECO:0000256" key="1">
    <source>
        <dbReference type="ARBA" id="ARBA00009387"/>
    </source>
</evidence>
<name>A0A511B277_9PROT</name>
<gene>
    <name evidence="3" type="primary">ysaH</name>
    <name evidence="3" type="ORF">GWA01_22840</name>
</gene>
<organism evidence="3 4">
    <name type="scientific">Gluconobacter wancherniae NBRC 103581</name>
    <dbReference type="NCBI Taxonomy" id="656744"/>
    <lineage>
        <taxon>Bacteria</taxon>
        <taxon>Pseudomonadati</taxon>
        <taxon>Pseudomonadota</taxon>
        <taxon>Alphaproteobacteria</taxon>
        <taxon>Acetobacterales</taxon>
        <taxon>Acetobacteraceae</taxon>
        <taxon>Gluconobacter</taxon>
    </lineage>
</organism>
<feature type="domain" description="Transglycosylase SLT" evidence="2">
    <location>
        <begin position="10"/>
        <end position="109"/>
    </location>
</feature>
<reference evidence="3 4" key="1">
    <citation type="submission" date="2019-07" db="EMBL/GenBank/DDBJ databases">
        <title>Whole genome shotgun sequence of Gluconobacter wancherniae NBRC 103581.</title>
        <authorList>
            <person name="Hosoyama A."/>
            <person name="Uohara A."/>
            <person name="Ohji S."/>
            <person name="Ichikawa N."/>
        </authorList>
    </citation>
    <scope>NUCLEOTIDE SEQUENCE [LARGE SCALE GENOMIC DNA]</scope>
    <source>
        <strain evidence="3 4">NBRC 103581</strain>
    </source>
</reference>
<sequence>MSATLLACMMASALHYHLPPRVLPSIQRVEGGATGSVHNNTDGSVDMGLMQINSRWILPIAKMTHLPPAQVAARLTLEPCFNIAAAAMILRTALNRNAGNMLRAIGDYHSRTPLLNMAYQQKVIAAASSMYVANIGTHPIR</sequence>
<protein>
    <submittedName>
        <fullName evidence="3">Lytic transglycosylase</fullName>
    </submittedName>
</protein>
<dbReference type="EMBL" id="BJUZ01000003">
    <property type="protein sequence ID" value="GEK94514.1"/>
    <property type="molecule type" value="Genomic_DNA"/>
</dbReference>
<proteinExistence type="inferred from homology"/>
<dbReference type="SUPFAM" id="SSF53955">
    <property type="entry name" value="Lysozyme-like"/>
    <property type="match status" value="1"/>
</dbReference>
<dbReference type="Gene3D" id="1.10.530.10">
    <property type="match status" value="1"/>
</dbReference>
<evidence type="ECO:0000313" key="3">
    <source>
        <dbReference type="EMBL" id="GEK94514.1"/>
    </source>
</evidence>
<accession>A0A511B277</accession>
<comment type="caution">
    <text evidence="3">The sequence shown here is derived from an EMBL/GenBank/DDBJ whole genome shotgun (WGS) entry which is preliminary data.</text>
</comment>
<comment type="similarity">
    <text evidence="1">Belongs to the virb1 family.</text>
</comment>
<keyword evidence="4" id="KW-1185">Reference proteome</keyword>
<dbReference type="InterPro" id="IPR008258">
    <property type="entry name" value="Transglycosylase_SLT_dom_1"/>
</dbReference>
<dbReference type="Proteomes" id="UP000321230">
    <property type="component" value="Unassembled WGS sequence"/>
</dbReference>
<dbReference type="CDD" id="cd13400">
    <property type="entry name" value="LT_IagB-like"/>
    <property type="match status" value="1"/>
</dbReference>
<dbReference type="AlphaFoldDB" id="A0A511B277"/>
<dbReference type="OrthoDB" id="9808681at2"/>
<evidence type="ECO:0000313" key="4">
    <source>
        <dbReference type="Proteomes" id="UP000321230"/>
    </source>
</evidence>
<evidence type="ECO:0000259" key="2">
    <source>
        <dbReference type="Pfam" id="PF01464"/>
    </source>
</evidence>
<dbReference type="Pfam" id="PF01464">
    <property type="entry name" value="SLT"/>
    <property type="match status" value="1"/>
</dbReference>
<dbReference type="InterPro" id="IPR023346">
    <property type="entry name" value="Lysozyme-like_dom_sf"/>
</dbReference>